<dbReference type="NCBIfam" id="TIGR00229">
    <property type="entry name" value="sensory_box"/>
    <property type="match status" value="1"/>
</dbReference>
<evidence type="ECO:0000313" key="6">
    <source>
        <dbReference type="Proteomes" id="UP000245390"/>
    </source>
</evidence>
<dbReference type="PANTHER" id="PTHR47429:SF2">
    <property type="entry name" value="PROTEIN TWIN LOV 1"/>
    <property type="match status" value="1"/>
</dbReference>
<dbReference type="PANTHER" id="PTHR47429">
    <property type="entry name" value="PROTEIN TWIN LOV 1"/>
    <property type="match status" value="1"/>
</dbReference>
<keyword evidence="1" id="KW-0285">Flavoprotein</keyword>
<dbReference type="EMBL" id="QGGV01000006">
    <property type="protein sequence ID" value="PWK55810.1"/>
    <property type="molecule type" value="Genomic_DNA"/>
</dbReference>
<keyword evidence="2" id="KW-0288">FMN</keyword>
<dbReference type="SUPFAM" id="SSF55785">
    <property type="entry name" value="PYP-like sensor domain (PAS domain)"/>
    <property type="match status" value="1"/>
</dbReference>
<comment type="caution">
    <text evidence="5">The sequence shown here is derived from an EMBL/GenBank/DDBJ whole genome shotgun (WGS) entry which is preliminary data.</text>
</comment>
<evidence type="ECO:0000256" key="1">
    <source>
        <dbReference type="ARBA" id="ARBA00022630"/>
    </source>
</evidence>
<evidence type="ECO:0000256" key="3">
    <source>
        <dbReference type="ARBA" id="ARBA00022991"/>
    </source>
</evidence>
<keyword evidence="3" id="KW-0157">Chromophore</keyword>
<dbReference type="KEGG" id="salo:EF888_15905"/>
<dbReference type="PROSITE" id="PS50112">
    <property type="entry name" value="PAS"/>
    <property type="match status" value="1"/>
</dbReference>
<dbReference type="Proteomes" id="UP000245390">
    <property type="component" value="Unassembled WGS sequence"/>
</dbReference>
<accession>A0A316G7X1</accession>
<dbReference type="Gene3D" id="3.30.450.20">
    <property type="entry name" value="PAS domain"/>
    <property type="match status" value="1"/>
</dbReference>
<name>A0A316G7X1_9RHOB</name>
<evidence type="ECO:0000256" key="2">
    <source>
        <dbReference type="ARBA" id="ARBA00022643"/>
    </source>
</evidence>
<sequence>MTDALPDGLETHVRNSRVAMTVGDTRLPDCPLVAVNEPFCRITGYGPDEMLGRNCRFLQPNTGAGPVRVRMHAFVNDGKTTDAHFLIPNIRKDGSRFLNLVYMSRLVFAGEDALILASQFDVGDGDRGDIEAYAGALTRDVQAIASVLRPTQWNLLANYNIIANSNALIARHRL</sequence>
<dbReference type="InterPro" id="IPR035965">
    <property type="entry name" value="PAS-like_dom_sf"/>
</dbReference>
<dbReference type="Pfam" id="PF13426">
    <property type="entry name" value="PAS_9"/>
    <property type="match status" value="1"/>
</dbReference>
<dbReference type="CDD" id="cd00130">
    <property type="entry name" value="PAS"/>
    <property type="match status" value="1"/>
</dbReference>
<gene>
    <name evidence="5" type="ORF">C8D95_106206</name>
</gene>
<proteinExistence type="predicted"/>
<dbReference type="AlphaFoldDB" id="A0A316G7X1"/>
<evidence type="ECO:0000259" key="4">
    <source>
        <dbReference type="PROSITE" id="PS50112"/>
    </source>
</evidence>
<organism evidence="5 6">
    <name type="scientific">Silicimonas algicola</name>
    <dbReference type="NCBI Taxonomy" id="1826607"/>
    <lineage>
        <taxon>Bacteria</taxon>
        <taxon>Pseudomonadati</taxon>
        <taxon>Pseudomonadota</taxon>
        <taxon>Alphaproteobacteria</taxon>
        <taxon>Rhodobacterales</taxon>
        <taxon>Paracoccaceae</taxon>
    </lineage>
</organism>
<dbReference type="RefSeq" id="WP_109759873.1">
    <property type="nucleotide sequence ID" value="NZ_CP034588.1"/>
</dbReference>
<feature type="domain" description="PAS" evidence="4">
    <location>
        <begin position="32"/>
        <end position="61"/>
    </location>
</feature>
<keyword evidence="6" id="KW-1185">Reference proteome</keyword>
<reference evidence="5 6" key="1">
    <citation type="submission" date="2018-05" db="EMBL/GenBank/DDBJ databases">
        <title>Genomic Encyclopedia of Type Strains, Phase IV (KMG-IV): sequencing the most valuable type-strain genomes for metagenomic binning, comparative biology and taxonomic classification.</title>
        <authorList>
            <person name="Goeker M."/>
        </authorList>
    </citation>
    <scope>NUCLEOTIDE SEQUENCE [LARGE SCALE GENOMIC DNA]</scope>
    <source>
        <strain evidence="5 6">DSM 103371</strain>
    </source>
</reference>
<protein>
    <submittedName>
        <fullName evidence="5">PAS domain S-box-containing protein</fullName>
    </submittedName>
</protein>
<dbReference type="InterPro" id="IPR000014">
    <property type="entry name" value="PAS"/>
</dbReference>
<dbReference type="OrthoDB" id="489241at2"/>
<evidence type="ECO:0000313" key="5">
    <source>
        <dbReference type="EMBL" id="PWK55810.1"/>
    </source>
</evidence>